<accession>A0A397VHT8</accession>
<dbReference type="Proteomes" id="UP000266673">
    <property type="component" value="Unassembled WGS sequence"/>
</dbReference>
<dbReference type="EMBL" id="QKWP01000512">
    <property type="protein sequence ID" value="RIB18866.1"/>
    <property type="molecule type" value="Genomic_DNA"/>
</dbReference>
<proteinExistence type="predicted"/>
<keyword evidence="1" id="KW-0472">Membrane</keyword>
<evidence type="ECO:0000313" key="3">
    <source>
        <dbReference type="Proteomes" id="UP000266673"/>
    </source>
</evidence>
<protein>
    <submittedName>
        <fullName evidence="2">Uncharacterized protein</fullName>
    </submittedName>
</protein>
<sequence length="118" mass="12808">MTAEAVLALRTLFPTWDPCPDASGRTWHRGNQISSYILCVILYTSKMARFCFEQGTLATLLISWVIAAGSIPSVTLLASDCRTSIVGSSSISSFSLKAFSLSYLGLVSLVVGEHRKFI</sequence>
<comment type="caution">
    <text evidence="2">The sequence shown here is derived from an EMBL/GenBank/DDBJ whole genome shotgun (WGS) entry which is preliminary data.</text>
</comment>
<organism evidence="2 3">
    <name type="scientific">Gigaspora rosea</name>
    <dbReference type="NCBI Taxonomy" id="44941"/>
    <lineage>
        <taxon>Eukaryota</taxon>
        <taxon>Fungi</taxon>
        <taxon>Fungi incertae sedis</taxon>
        <taxon>Mucoromycota</taxon>
        <taxon>Glomeromycotina</taxon>
        <taxon>Glomeromycetes</taxon>
        <taxon>Diversisporales</taxon>
        <taxon>Gigasporaceae</taxon>
        <taxon>Gigaspora</taxon>
    </lineage>
</organism>
<feature type="transmembrane region" description="Helical" evidence="1">
    <location>
        <begin position="91"/>
        <end position="112"/>
    </location>
</feature>
<keyword evidence="1" id="KW-1133">Transmembrane helix</keyword>
<feature type="transmembrane region" description="Helical" evidence="1">
    <location>
        <begin position="59"/>
        <end position="79"/>
    </location>
</feature>
<keyword evidence="3" id="KW-1185">Reference proteome</keyword>
<dbReference type="AlphaFoldDB" id="A0A397VHT8"/>
<name>A0A397VHT8_9GLOM</name>
<keyword evidence="1" id="KW-0812">Transmembrane</keyword>
<reference evidence="2 3" key="1">
    <citation type="submission" date="2018-06" db="EMBL/GenBank/DDBJ databases">
        <title>Comparative genomics reveals the genomic features of Rhizophagus irregularis, R. cerebriforme, R. diaphanum and Gigaspora rosea, and their symbiotic lifestyle signature.</title>
        <authorList>
            <person name="Morin E."/>
            <person name="San Clemente H."/>
            <person name="Chen E.C.H."/>
            <person name="De La Providencia I."/>
            <person name="Hainaut M."/>
            <person name="Kuo A."/>
            <person name="Kohler A."/>
            <person name="Murat C."/>
            <person name="Tang N."/>
            <person name="Roy S."/>
            <person name="Loubradou J."/>
            <person name="Henrissat B."/>
            <person name="Grigoriev I.V."/>
            <person name="Corradi N."/>
            <person name="Roux C."/>
            <person name="Martin F.M."/>
        </authorList>
    </citation>
    <scope>NUCLEOTIDE SEQUENCE [LARGE SCALE GENOMIC DNA]</scope>
    <source>
        <strain evidence="2 3">DAOM 194757</strain>
    </source>
</reference>
<evidence type="ECO:0000313" key="2">
    <source>
        <dbReference type="EMBL" id="RIB18866.1"/>
    </source>
</evidence>
<evidence type="ECO:0000256" key="1">
    <source>
        <dbReference type="SAM" id="Phobius"/>
    </source>
</evidence>
<gene>
    <name evidence="2" type="ORF">C2G38_2141914</name>
</gene>